<evidence type="ECO:0000313" key="2">
    <source>
        <dbReference type="EMBL" id="MQL74451.1"/>
    </source>
</evidence>
<feature type="compositionally biased region" description="Basic and acidic residues" evidence="1">
    <location>
        <begin position="18"/>
        <end position="29"/>
    </location>
</feature>
<feature type="region of interest" description="Disordered" evidence="1">
    <location>
        <begin position="1"/>
        <end position="40"/>
    </location>
</feature>
<feature type="compositionally biased region" description="Polar residues" evidence="1">
    <location>
        <begin position="62"/>
        <end position="76"/>
    </location>
</feature>
<organism evidence="2 3">
    <name type="scientific">Colocasia esculenta</name>
    <name type="common">Wild taro</name>
    <name type="synonym">Arum esculentum</name>
    <dbReference type="NCBI Taxonomy" id="4460"/>
    <lineage>
        <taxon>Eukaryota</taxon>
        <taxon>Viridiplantae</taxon>
        <taxon>Streptophyta</taxon>
        <taxon>Embryophyta</taxon>
        <taxon>Tracheophyta</taxon>
        <taxon>Spermatophyta</taxon>
        <taxon>Magnoliopsida</taxon>
        <taxon>Liliopsida</taxon>
        <taxon>Araceae</taxon>
        <taxon>Aroideae</taxon>
        <taxon>Colocasieae</taxon>
        <taxon>Colocasia</taxon>
    </lineage>
</organism>
<evidence type="ECO:0000256" key="1">
    <source>
        <dbReference type="SAM" id="MobiDB-lite"/>
    </source>
</evidence>
<dbReference type="Proteomes" id="UP000652761">
    <property type="component" value="Unassembled WGS sequence"/>
</dbReference>
<accession>A0A843TTF9</accession>
<reference evidence="2" key="1">
    <citation type="submission" date="2017-07" db="EMBL/GenBank/DDBJ databases">
        <title>Taro Niue Genome Assembly and Annotation.</title>
        <authorList>
            <person name="Atibalentja N."/>
            <person name="Keating K."/>
            <person name="Fields C.J."/>
        </authorList>
    </citation>
    <scope>NUCLEOTIDE SEQUENCE</scope>
    <source>
        <strain evidence="2">Niue_2</strain>
        <tissue evidence="2">Leaf</tissue>
    </source>
</reference>
<feature type="region of interest" description="Disordered" evidence="1">
    <location>
        <begin position="59"/>
        <end position="84"/>
    </location>
</feature>
<dbReference type="PANTHER" id="PTHR31923:SF3">
    <property type="entry name" value="BSD DOMAIN-CONTAINING PROTEIN"/>
    <property type="match status" value="1"/>
</dbReference>
<name>A0A843TTF9_COLES</name>
<dbReference type="EMBL" id="NMUH01000208">
    <property type="protein sequence ID" value="MQL74451.1"/>
    <property type="molecule type" value="Genomic_DNA"/>
</dbReference>
<dbReference type="PANTHER" id="PTHR31923">
    <property type="entry name" value="BSD DOMAIN-CONTAINING PROTEIN"/>
    <property type="match status" value="1"/>
</dbReference>
<protein>
    <submittedName>
        <fullName evidence="2">Uncharacterized protein</fullName>
    </submittedName>
</protein>
<dbReference type="OrthoDB" id="47923at2759"/>
<gene>
    <name evidence="2" type="ORF">Taro_006814</name>
</gene>
<evidence type="ECO:0000313" key="3">
    <source>
        <dbReference type="Proteomes" id="UP000652761"/>
    </source>
</evidence>
<proteinExistence type="predicted"/>
<sequence length="124" mass="13948">MVGSSAFSWFLGGGSKKSGKDLGKRREGSQQEEDEEELGLTQQLQEFVRSFTVDTFKEFRLPTTQQSEDDPSTSGDSRLKDHECNGNVQKDLTEWQERHALRILSTVKLPIPTSVLQDSVILMS</sequence>
<dbReference type="AlphaFoldDB" id="A0A843TTF9"/>
<keyword evidence="3" id="KW-1185">Reference proteome</keyword>
<comment type="caution">
    <text evidence="2">The sequence shown here is derived from an EMBL/GenBank/DDBJ whole genome shotgun (WGS) entry which is preliminary data.</text>
</comment>